<comment type="caution">
    <text evidence="2">The sequence shown here is derived from an EMBL/GenBank/DDBJ whole genome shotgun (WGS) entry which is preliminary data.</text>
</comment>
<feature type="domain" description="TIR" evidence="1">
    <location>
        <begin position="4"/>
        <end position="93"/>
    </location>
</feature>
<gene>
    <name evidence="2" type="ORF">ABID44_001703</name>
</gene>
<sequence>MIKVFISHQQADSTKAAAIAYRLKSQHQIDYYLDVIDPHMGKGEDLAAHIQAEMSSCTQLLAVVSDATRNSSWVPWEIGVATEKDFPLATFLDGTAAAPEFLRKWPYLRTTADIDLYAQTSKAAERSYVAKRATLNEGVARVRSTAEFFATLRKGLGQ</sequence>
<dbReference type="InterPro" id="IPR035897">
    <property type="entry name" value="Toll_tir_struct_dom_sf"/>
</dbReference>
<dbReference type="Pfam" id="PF13676">
    <property type="entry name" value="TIR_2"/>
    <property type="match status" value="1"/>
</dbReference>
<name>A0ABV2KMZ8_9HYPH</name>
<evidence type="ECO:0000313" key="2">
    <source>
        <dbReference type="EMBL" id="MET3661383.1"/>
    </source>
</evidence>
<organism evidence="2 3">
    <name type="scientific">Aquamicrobium ahrensii</name>
    <dbReference type="NCBI Taxonomy" id="469551"/>
    <lineage>
        <taxon>Bacteria</taxon>
        <taxon>Pseudomonadati</taxon>
        <taxon>Pseudomonadota</taxon>
        <taxon>Alphaproteobacteria</taxon>
        <taxon>Hyphomicrobiales</taxon>
        <taxon>Phyllobacteriaceae</taxon>
        <taxon>Aquamicrobium</taxon>
    </lineage>
</organism>
<protein>
    <recommendedName>
        <fullName evidence="1">TIR domain-containing protein</fullName>
    </recommendedName>
</protein>
<dbReference type="Gene3D" id="3.40.50.10140">
    <property type="entry name" value="Toll/interleukin-1 receptor homology (TIR) domain"/>
    <property type="match status" value="1"/>
</dbReference>
<evidence type="ECO:0000313" key="3">
    <source>
        <dbReference type="Proteomes" id="UP001549143"/>
    </source>
</evidence>
<dbReference type="Proteomes" id="UP001549143">
    <property type="component" value="Unassembled WGS sequence"/>
</dbReference>
<reference evidence="2 3" key="1">
    <citation type="submission" date="2024-06" db="EMBL/GenBank/DDBJ databases">
        <title>Genomic Encyclopedia of Type Strains, Phase IV (KMG-IV): sequencing the most valuable type-strain genomes for metagenomic binning, comparative biology and taxonomic classification.</title>
        <authorList>
            <person name="Goeker M."/>
        </authorList>
    </citation>
    <scope>NUCLEOTIDE SEQUENCE [LARGE SCALE GENOMIC DNA]</scope>
    <source>
        <strain evidence="2 3">DSM 19730</strain>
    </source>
</reference>
<dbReference type="SUPFAM" id="SSF52200">
    <property type="entry name" value="Toll/Interleukin receptor TIR domain"/>
    <property type="match status" value="1"/>
</dbReference>
<dbReference type="InterPro" id="IPR000157">
    <property type="entry name" value="TIR_dom"/>
</dbReference>
<evidence type="ECO:0000259" key="1">
    <source>
        <dbReference type="Pfam" id="PF13676"/>
    </source>
</evidence>
<accession>A0ABV2KMZ8</accession>
<dbReference type="EMBL" id="JBEPMN010000004">
    <property type="protein sequence ID" value="MET3661383.1"/>
    <property type="molecule type" value="Genomic_DNA"/>
</dbReference>
<dbReference type="RefSeq" id="WP_354151248.1">
    <property type="nucleotide sequence ID" value="NZ_JBEPMN010000004.1"/>
</dbReference>
<keyword evidence="3" id="KW-1185">Reference proteome</keyword>
<proteinExistence type="predicted"/>